<keyword evidence="5" id="KW-0732">Signal</keyword>
<dbReference type="InterPro" id="IPR006710">
    <property type="entry name" value="Glyco_hydro_43"/>
</dbReference>
<sequence length="337" mass="35729">MFYARFVTAVALIVLAAGTALTDAAAISGLPVKKVVPAPFIFKKALDDNFADPAMVNFGGTWYAYATTGNGVNAQVATSRDAESWSILRGLETLPHPGPWADQRFPSVWAPDVTRAANGKYIMYYSAKMATLNRHCVGVGIADQPTGPFIPLRDPFACPVSQGGAIDASSFWADGRLYVVYKVDGNNIGRGGNCNNGIAPIVPTPIILQQVDPRDGYTRIGSPVRILDSGAEDGPLVEAPSLARTPDGKFVLFYSSNCYSGSNYDIAFAWADRVTGPYVKVARLAVTGTGGLYAPGGAGISPDGSRMVFHASNGKGGRAMFTARLAYDSKRKLVMTV</sequence>
<evidence type="ECO:0000256" key="1">
    <source>
        <dbReference type="ARBA" id="ARBA00009865"/>
    </source>
</evidence>
<feature type="signal peptide" evidence="5">
    <location>
        <begin position="1"/>
        <end position="24"/>
    </location>
</feature>
<dbReference type="PANTHER" id="PTHR42812:SF5">
    <property type="entry name" value="ENDO-ARABINASE"/>
    <property type="match status" value="1"/>
</dbReference>
<accession>A0ABR3T5L7</accession>
<evidence type="ECO:0000256" key="3">
    <source>
        <dbReference type="ARBA" id="ARBA00023295"/>
    </source>
</evidence>
<dbReference type="PANTHER" id="PTHR42812">
    <property type="entry name" value="BETA-XYLOSIDASE"/>
    <property type="match status" value="1"/>
</dbReference>
<evidence type="ECO:0000256" key="4">
    <source>
        <dbReference type="RuleBase" id="RU361187"/>
    </source>
</evidence>
<keyword evidence="2 4" id="KW-0378">Hydrolase</keyword>
<evidence type="ECO:0000313" key="6">
    <source>
        <dbReference type="EMBL" id="KAL1634441.1"/>
    </source>
</evidence>
<comment type="similarity">
    <text evidence="1 4">Belongs to the glycosyl hydrolase 43 family.</text>
</comment>
<dbReference type="InterPro" id="IPR051795">
    <property type="entry name" value="Glycosyl_Hydrlase_43"/>
</dbReference>
<feature type="chain" id="PRO_5046227771" description="Glycoside hydrolase family 43" evidence="5">
    <location>
        <begin position="25"/>
        <end position="337"/>
    </location>
</feature>
<dbReference type="Proteomes" id="UP001521184">
    <property type="component" value="Unassembled WGS sequence"/>
</dbReference>
<protein>
    <recommendedName>
        <fullName evidence="8">Glycoside hydrolase family 43</fullName>
    </recommendedName>
</protein>
<dbReference type="Gene3D" id="2.115.10.20">
    <property type="entry name" value="Glycosyl hydrolase domain, family 43"/>
    <property type="match status" value="1"/>
</dbReference>
<dbReference type="EMBL" id="JAKEKT020000132">
    <property type="protein sequence ID" value="KAL1634441.1"/>
    <property type="molecule type" value="Genomic_DNA"/>
</dbReference>
<comment type="caution">
    <text evidence="6">The sequence shown here is derived from an EMBL/GenBank/DDBJ whole genome shotgun (WGS) entry which is preliminary data.</text>
</comment>
<evidence type="ECO:0000256" key="5">
    <source>
        <dbReference type="SAM" id="SignalP"/>
    </source>
</evidence>
<dbReference type="CDD" id="cd08999">
    <property type="entry name" value="GH43_ABN-like"/>
    <property type="match status" value="1"/>
</dbReference>
<reference evidence="6 7" key="1">
    <citation type="journal article" date="2023" name="Plant Dis.">
        <title>First Report of Diplodia intermedia Causing Canker and Dieback Diseases on Apple Trees in Canada.</title>
        <authorList>
            <person name="Ellouze W."/>
            <person name="Ilyukhin E."/>
            <person name="Sulman M."/>
            <person name="Ali S."/>
        </authorList>
    </citation>
    <scope>NUCLEOTIDE SEQUENCE [LARGE SCALE GENOMIC DNA]</scope>
    <source>
        <strain evidence="6 7">M45-28</strain>
    </source>
</reference>
<keyword evidence="3 4" id="KW-0326">Glycosidase</keyword>
<evidence type="ECO:0000256" key="2">
    <source>
        <dbReference type="ARBA" id="ARBA00022801"/>
    </source>
</evidence>
<dbReference type="InterPro" id="IPR023296">
    <property type="entry name" value="Glyco_hydro_beta-prop_sf"/>
</dbReference>
<gene>
    <name evidence="6" type="ORF">SLS58_010682</name>
</gene>
<keyword evidence="7" id="KW-1185">Reference proteome</keyword>
<name>A0ABR3T5L7_9PEZI</name>
<evidence type="ECO:0008006" key="8">
    <source>
        <dbReference type="Google" id="ProtNLM"/>
    </source>
</evidence>
<evidence type="ECO:0000313" key="7">
    <source>
        <dbReference type="Proteomes" id="UP001521184"/>
    </source>
</evidence>
<proteinExistence type="inferred from homology"/>
<dbReference type="Pfam" id="PF04616">
    <property type="entry name" value="Glyco_hydro_43"/>
    <property type="match status" value="1"/>
</dbReference>
<dbReference type="SUPFAM" id="SSF75005">
    <property type="entry name" value="Arabinanase/levansucrase/invertase"/>
    <property type="match status" value="1"/>
</dbReference>
<organism evidence="6 7">
    <name type="scientific">Diplodia intermedia</name>
    <dbReference type="NCBI Taxonomy" id="856260"/>
    <lineage>
        <taxon>Eukaryota</taxon>
        <taxon>Fungi</taxon>
        <taxon>Dikarya</taxon>
        <taxon>Ascomycota</taxon>
        <taxon>Pezizomycotina</taxon>
        <taxon>Dothideomycetes</taxon>
        <taxon>Dothideomycetes incertae sedis</taxon>
        <taxon>Botryosphaeriales</taxon>
        <taxon>Botryosphaeriaceae</taxon>
        <taxon>Diplodia</taxon>
    </lineage>
</organism>